<evidence type="ECO:0000259" key="3">
    <source>
        <dbReference type="PROSITE" id="PS50112"/>
    </source>
</evidence>
<protein>
    <submittedName>
        <fullName evidence="4">PAS domain S-box protein</fullName>
    </submittedName>
</protein>
<keyword evidence="2" id="KW-0812">Transmembrane</keyword>
<evidence type="ECO:0000313" key="4">
    <source>
        <dbReference type="EMBL" id="HEN28166.1"/>
    </source>
</evidence>
<feature type="domain" description="PAS" evidence="3">
    <location>
        <begin position="187"/>
        <end position="228"/>
    </location>
</feature>
<gene>
    <name evidence="4" type="ORF">ENQ77_05880</name>
</gene>
<dbReference type="AlphaFoldDB" id="A0A7C2K1T1"/>
<feature type="transmembrane region" description="Helical" evidence="2">
    <location>
        <begin position="50"/>
        <end position="69"/>
    </location>
</feature>
<dbReference type="InterPro" id="IPR000014">
    <property type="entry name" value="PAS"/>
</dbReference>
<feature type="transmembrane region" description="Helical" evidence="2">
    <location>
        <begin position="124"/>
        <end position="144"/>
    </location>
</feature>
<dbReference type="PANTHER" id="PTHR43065:SF42">
    <property type="entry name" value="TWO-COMPONENT SENSOR PPRA"/>
    <property type="match status" value="1"/>
</dbReference>
<accession>A0A7C2K1T1</accession>
<dbReference type="InterPro" id="IPR036097">
    <property type="entry name" value="HisK_dim/P_sf"/>
</dbReference>
<evidence type="ECO:0000256" key="2">
    <source>
        <dbReference type="SAM" id="Phobius"/>
    </source>
</evidence>
<reference evidence="4" key="1">
    <citation type="journal article" date="2020" name="mSystems">
        <title>Genome- and Community-Level Interaction Insights into Carbon Utilization and Element Cycling Functions of Hydrothermarchaeota in Hydrothermal Sediment.</title>
        <authorList>
            <person name="Zhou Z."/>
            <person name="Liu Y."/>
            <person name="Xu W."/>
            <person name="Pan J."/>
            <person name="Luo Z.H."/>
            <person name="Li M."/>
        </authorList>
    </citation>
    <scope>NUCLEOTIDE SEQUENCE [LARGE SCALE GENOMIC DNA]</scope>
    <source>
        <strain evidence="4">SpSt-34</strain>
    </source>
</reference>
<feature type="transmembrane region" description="Helical" evidence="2">
    <location>
        <begin position="15"/>
        <end position="38"/>
    </location>
</feature>
<dbReference type="NCBIfam" id="TIGR00229">
    <property type="entry name" value="sensory_box"/>
    <property type="match status" value="1"/>
</dbReference>
<name>A0A7C2K1T1_UNCW3</name>
<comment type="caution">
    <text evidence="4">The sequence shown here is derived from an EMBL/GenBank/DDBJ whole genome shotgun (WGS) entry which is preliminary data.</text>
</comment>
<dbReference type="SUPFAM" id="SSF55785">
    <property type="entry name" value="PYP-like sensor domain (PAS domain)"/>
    <property type="match status" value="1"/>
</dbReference>
<feature type="transmembrane region" description="Helical" evidence="2">
    <location>
        <begin position="75"/>
        <end position="94"/>
    </location>
</feature>
<sequence length="353" mass="40804">MFLLLSLLDYLTVPARFYLFLLLRTLISAFLILCYFVLSTLRNKRLPLNIFILVTTSLCAVVIELMILNHEGPHSPYYAGLILLSIFSLGMIPLPIIWASFNAIAICAIYIIPALFFFTNKIIFIVNFFFLIIINLTLLIWRYLDNKRLQKEITLTQELAKEKELLSEYSYKLEQLVEERSKELHMSETLLNTLFENANEGIIITNLKGTIIKANPYASKLHGFEVLEGLNIQMLEVPNKSMPWERKIKELMEKHTLLYETEHYTKDGNRIPLEISSSLIEINDQKYIQLFCRDISERKKMQAELIYSQKMESIGIMAGGIAHDFNNILSAILGNVELLRMQESLTESFFAKA</sequence>
<organism evidence="4">
    <name type="scientific">candidate division WOR-3 bacterium</name>
    <dbReference type="NCBI Taxonomy" id="2052148"/>
    <lineage>
        <taxon>Bacteria</taxon>
        <taxon>Bacteria division WOR-3</taxon>
    </lineage>
</organism>
<keyword evidence="2" id="KW-1133">Transmembrane helix</keyword>
<dbReference type="Gene3D" id="1.10.287.130">
    <property type="match status" value="1"/>
</dbReference>
<feature type="coiled-coil region" evidence="1">
    <location>
        <begin position="146"/>
        <end position="179"/>
    </location>
</feature>
<feature type="transmembrane region" description="Helical" evidence="2">
    <location>
        <begin position="101"/>
        <end position="118"/>
    </location>
</feature>
<dbReference type="Pfam" id="PF13426">
    <property type="entry name" value="PAS_9"/>
    <property type="match status" value="1"/>
</dbReference>
<keyword evidence="2" id="KW-0472">Membrane</keyword>
<dbReference type="CDD" id="cd00130">
    <property type="entry name" value="PAS"/>
    <property type="match status" value="1"/>
</dbReference>
<keyword evidence="1" id="KW-0175">Coiled coil</keyword>
<dbReference type="GO" id="GO:0000155">
    <property type="term" value="F:phosphorelay sensor kinase activity"/>
    <property type="evidence" value="ECO:0007669"/>
    <property type="project" value="InterPro"/>
</dbReference>
<dbReference type="CDD" id="cd00082">
    <property type="entry name" value="HisKA"/>
    <property type="match status" value="1"/>
</dbReference>
<dbReference type="EMBL" id="DSOL01000164">
    <property type="protein sequence ID" value="HEN28166.1"/>
    <property type="molecule type" value="Genomic_DNA"/>
</dbReference>
<dbReference type="InterPro" id="IPR003661">
    <property type="entry name" value="HisK_dim/P_dom"/>
</dbReference>
<dbReference type="InterPro" id="IPR035965">
    <property type="entry name" value="PAS-like_dom_sf"/>
</dbReference>
<evidence type="ECO:0000256" key="1">
    <source>
        <dbReference type="SAM" id="Coils"/>
    </source>
</evidence>
<dbReference type="SMART" id="SM00091">
    <property type="entry name" value="PAS"/>
    <property type="match status" value="1"/>
</dbReference>
<dbReference type="PROSITE" id="PS50112">
    <property type="entry name" value="PAS"/>
    <property type="match status" value="1"/>
</dbReference>
<dbReference type="SUPFAM" id="SSF47384">
    <property type="entry name" value="Homodimeric domain of signal transducing histidine kinase"/>
    <property type="match status" value="1"/>
</dbReference>
<proteinExistence type="predicted"/>
<dbReference type="PANTHER" id="PTHR43065">
    <property type="entry name" value="SENSOR HISTIDINE KINASE"/>
    <property type="match status" value="1"/>
</dbReference>
<dbReference type="Gene3D" id="3.30.450.20">
    <property type="entry name" value="PAS domain"/>
    <property type="match status" value="1"/>
</dbReference>